<evidence type="ECO:0000313" key="5">
    <source>
        <dbReference type="EMBL" id="KAJ7965150.1"/>
    </source>
</evidence>
<feature type="chain" id="PRO_5042001872" evidence="3">
    <location>
        <begin position="23"/>
        <end position="310"/>
    </location>
</feature>
<keyword evidence="3" id="KW-0732">Signal</keyword>
<dbReference type="Pfam" id="PF24053">
    <property type="entry name" value="DUF7356"/>
    <property type="match status" value="1"/>
</dbReference>
<dbReference type="KEGG" id="qsa:O6P43_014847"/>
<feature type="compositionally biased region" description="Low complexity" evidence="1">
    <location>
        <begin position="52"/>
        <end position="67"/>
    </location>
</feature>
<feature type="region of interest" description="Disordered" evidence="1">
    <location>
        <begin position="35"/>
        <end position="91"/>
    </location>
</feature>
<feature type="domain" description="DUF7356" evidence="4">
    <location>
        <begin position="88"/>
        <end position="187"/>
    </location>
</feature>
<gene>
    <name evidence="5" type="ORF">O6P43_014847</name>
</gene>
<dbReference type="PANTHER" id="PTHR34200">
    <property type="entry name" value="DENTIN SIALOPHOSPHOPROTEIN-LIKE ISOFORM X1"/>
    <property type="match status" value="1"/>
</dbReference>
<keyword evidence="2" id="KW-0472">Membrane</keyword>
<accession>A0AAD7LVP0</accession>
<dbReference type="PANTHER" id="PTHR34200:SF2">
    <property type="entry name" value="TRANSMEMBRANE PROTEIN"/>
    <property type="match status" value="1"/>
</dbReference>
<evidence type="ECO:0000256" key="1">
    <source>
        <dbReference type="SAM" id="MobiDB-lite"/>
    </source>
</evidence>
<protein>
    <submittedName>
        <fullName evidence="5">SUN domain-containing protein 2</fullName>
    </submittedName>
</protein>
<dbReference type="InterPro" id="IPR055780">
    <property type="entry name" value="DUF7356"/>
</dbReference>
<feature type="region of interest" description="Disordered" evidence="1">
    <location>
        <begin position="265"/>
        <end position="310"/>
    </location>
</feature>
<evidence type="ECO:0000256" key="3">
    <source>
        <dbReference type="SAM" id="SignalP"/>
    </source>
</evidence>
<name>A0AAD7LVP0_QUISA</name>
<dbReference type="EMBL" id="JARAOO010000006">
    <property type="protein sequence ID" value="KAJ7965150.1"/>
    <property type="molecule type" value="Genomic_DNA"/>
</dbReference>
<reference evidence="5" key="1">
    <citation type="journal article" date="2023" name="Science">
        <title>Elucidation of the pathway for biosynthesis of saponin adjuvants from the soapbark tree.</title>
        <authorList>
            <person name="Reed J."/>
            <person name="Orme A."/>
            <person name="El-Demerdash A."/>
            <person name="Owen C."/>
            <person name="Martin L.B.B."/>
            <person name="Misra R.C."/>
            <person name="Kikuchi S."/>
            <person name="Rejzek M."/>
            <person name="Martin A.C."/>
            <person name="Harkess A."/>
            <person name="Leebens-Mack J."/>
            <person name="Louveau T."/>
            <person name="Stephenson M.J."/>
            <person name="Osbourn A."/>
        </authorList>
    </citation>
    <scope>NUCLEOTIDE SEQUENCE</scope>
    <source>
        <strain evidence="5">S10</strain>
    </source>
</reference>
<dbReference type="Proteomes" id="UP001163823">
    <property type="component" value="Chromosome 6"/>
</dbReference>
<feature type="compositionally biased region" description="Polar residues" evidence="1">
    <location>
        <begin position="282"/>
        <end position="297"/>
    </location>
</feature>
<organism evidence="5 6">
    <name type="scientific">Quillaja saponaria</name>
    <name type="common">Soap bark tree</name>
    <dbReference type="NCBI Taxonomy" id="32244"/>
    <lineage>
        <taxon>Eukaryota</taxon>
        <taxon>Viridiplantae</taxon>
        <taxon>Streptophyta</taxon>
        <taxon>Embryophyta</taxon>
        <taxon>Tracheophyta</taxon>
        <taxon>Spermatophyta</taxon>
        <taxon>Magnoliopsida</taxon>
        <taxon>eudicotyledons</taxon>
        <taxon>Gunneridae</taxon>
        <taxon>Pentapetalae</taxon>
        <taxon>rosids</taxon>
        <taxon>fabids</taxon>
        <taxon>Fabales</taxon>
        <taxon>Quillajaceae</taxon>
        <taxon>Quillaja</taxon>
    </lineage>
</organism>
<comment type="caution">
    <text evidence="5">The sequence shown here is derived from an EMBL/GenBank/DDBJ whole genome shotgun (WGS) entry which is preliminary data.</text>
</comment>
<evidence type="ECO:0000259" key="4">
    <source>
        <dbReference type="Pfam" id="PF24053"/>
    </source>
</evidence>
<keyword evidence="6" id="KW-1185">Reference proteome</keyword>
<feature type="transmembrane region" description="Helical" evidence="2">
    <location>
        <begin position="210"/>
        <end position="228"/>
    </location>
</feature>
<evidence type="ECO:0000256" key="2">
    <source>
        <dbReference type="SAM" id="Phobius"/>
    </source>
</evidence>
<feature type="compositionally biased region" description="Polar residues" evidence="1">
    <location>
        <begin position="68"/>
        <end position="78"/>
    </location>
</feature>
<keyword evidence="2" id="KW-0812">Transmembrane</keyword>
<feature type="compositionally biased region" description="Polar residues" evidence="1">
    <location>
        <begin position="38"/>
        <end position="47"/>
    </location>
</feature>
<feature type="signal peptide" evidence="3">
    <location>
        <begin position="1"/>
        <end position="22"/>
    </location>
</feature>
<proteinExistence type="predicted"/>
<dbReference type="AlphaFoldDB" id="A0AAD7LVP0"/>
<sequence>MKLNPIVTVLLFVLVLAHGSDASLFFKSRKLVSGRGLENTSKSQQDYPSPSPTASINSSSSGNDKPSAQSHKNAQTPHISPAPNQMDGFTSERCPVLPKRCRANKNLTGCIHFDRHVGEEKYLLIQNDGKGTLQVNVTMTTSHASVISQEIQLPTDQAKKISISEIGEISEILLKAGNGECRIYTGSVVPETNFFEHFPSFATYVTPVHGAYLLFVAALIIGGTWTCCKLVKRGRHVDGVPYQELEMGQADSFSANNVETAEGWDQDWDDDWDESKALKSPNARQVGNRSVNGLASRSSDRDAWGNDWND</sequence>
<evidence type="ECO:0000313" key="6">
    <source>
        <dbReference type="Proteomes" id="UP001163823"/>
    </source>
</evidence>
<keyword evidence="2" id="KW-1133">Transmembrane helix</keyword>